<dbReference type="AlphaFoldDB" id="A0AAE0MIJ3"/>
<gene>
    <name evidence="1" type="ORF">B0T19DRAFT_482652</name>
</gene>
<dbReference type="Proteomes" id="UP001286456">
    <property type="component" value="Unassembled WGS sequence"/>
</dbReference>
<organism evidence="1 2">
    <name type="scientific">Cercophora scortea</name>
    <dbReference type="NCBI Taxonomy" id="314031"/>
    <lineage>
        <taxon>Eukaryota</taxon>
        <taxon>Fungi</taxon>
        <taxon>Dikarya</taxon>
        <taxon>Ascomycota</taxon>
        <taxon>Pezizomycotina</taxon>
        <taxon>Sordariomycetes</taxon>
        <taxon>Sordariomycetidae</taxon>
        <taxon>Sordariales</taxon>
        <taxon>Lasiosphaeriaceae</taxon>
        <taxon>Cercophora</taxon>
    </lineage>
</organism>
<accession>A0AAE0MIJ3</accession>
<sequence>MVGMASLGMPDTLPRPTGKFGLLGLSNEILDKIAEYLSYADCLDPIMGVEKWPNNPYKSMAQFSRTCHRLAAVTRPHLYRKVVFCPKNGIDSDGLVLFLRTLIENPQHRRLTKDLECHFPLRPPLLGEIDNLANNRYHHFNHPAICNYADCPRSTAEISRQIRNSWNKLSWYQKAPLSPVEEFLHFLKVELYTPEGDILLGDCPGEYVMVILLSVTKGLKRLALQLPIHFLLLNQLSAQRLRELPQYQWLSIMLDPTGSRSDVVVPQELDTIKLLGELHHNHYDTYGAYPRHELSMTTLGSQSFIHVGTACQGLIQAPKVTKIECGRDATGWKMLHDSNPRIDTVRVTGAFRPFQTLVEVCDVFRLKELSINTFYIYSQVDKPDSRGSPGLNKALKQQAKTLEILDLNGIEHPLRSTHSGKQNRAIPFLSCLPDLVYLRKAQIPLCFLYLVQFEDEDKTDDEDEENDPATLKCQEVDDAELHEIIPRNLEELRLSVTYFGRGPRQEYYHSTVVAIAFKIIDFVRDYVQLFALECRRTQPKLRTFSIDVWQKYQGARAEEFGELQHIVENDPCFCAAAKDFRAAGVRFQLRFEVEDGHEIREAWYF</sequence>
<evidence type="ECO:0000313" key="1">
    <source>
        <dbReference type="EMBL" id="KAK3332359.1"/>
    </source>
</evidence>
<protein>
    <submittedName>
        <fullName evidence="1">Uncharacterized protein</fullName>
    </submittedName>
</protein>
<keyword evidence="2" id="KW-1185">Reference proteome</keyword>
<reference evidence="1" key="2">
    <citation type="submission" date="2023-06" db="EMBL/GenBank/DDBJ databases">
        <authorList>
            <consortium name="Lawrence Berkeley National Laboratory"/>
            <person name="Haridas S."/>
            <person name="Hensen N."/>
            <person name="Bonometti L."/>
            <person name="Westerberg I."/>
            <person name="Brannstrom I.O."/>
            <person name="Guillou S."/>
            <person name="Cros-Aarteil S."/>
            <person name="Calhoun S."/>
            <person name="Kuo A."/>
            <person name="Mondo S."/>
            <person name="Pangilinan J."/>
            <person name="Riley R."/>
            <person name="Labutti K."/>
            <person name="Andreopoulos B."/>
            <person name="Lipzen A."/>
            <person name="Chen C."/>
            <person name="Yanf M."/>
            <person name="Daum C."/>
            <person name="Ng V."/>
            <person name="Clum A."/>
            <person name="Steindorff A."/>
            <person name="Ohm R."/>
            <person name="Martin F."/>
            <person name="Silar P."/>
            <person name="Natvig D."/>
            <person name="Lalanne C."/>
            <person name="Gautier V."/>
            <person name="Ament-Velasquez S.L."/>
            <person name="Kruys A."/>
            <person name="Hutchinson M.I."/>
            <person name="Powell A.J."/>
            <person name="Barry K."/>
            <person name="Miller A.N."/>
            <person name="Grigoriev I.V."/>
            <person name="Debuchy R."/>
            <person name="Gladieux P."/>
            <person name="Thoren M.H."/>
            <person name="Johannesson H."/>
        </authorList>
    </citation>
    <scope>NUCLEOTIDE SEQUENCE</scope>
    <source>
        <strain evidence="1">SMH4131-1</strain>
    </source>
</reference>
<name>A0AAE0MIJ3_9PEZI</name>
<proteinExistence type="predicted"/>
<dbReference type="EMBL" id="JAUEPO010000002">
    <property type="protein sequence ID" value="KAK3332359.1"/>
    <property type="molecule type" value="Genomic_DNA"/>
</dbReference>
<evidence type="ECO:0000313" key="2">
    <source>
        <dbReference type="Proteomes" id="UP001286456"/>
    </source>
</evidence>
<comment type="caution">
    <text evidence="1">The sequence shown here is derived from an EMBL/GenBank/DDBJ whole genome shotgun (WGS) entry which is preliminary data.</text>
</comment>
<reference evidence="1" key="1">
    <citation type="journal article" date="2023" name="Mol. Phylogenet. Evol.">
        <title>Genome-scale phylogeny and comparative genomics of the fungal order Sordariales.</title>
        <authorList>
            <person name="Hensen N."/>
            <person name="Bonometti L."/>
            <person name="Westerberg I."/>
            <person name="Brannstrom I.O."/>
            <person name="Guillou S."/>
            <person name="Cros-Aarteil S."/>
            <person name="Calhoun S."/>
            <person name="Haridas S."/>
            <person name="Kuo A."/>
            <person name="Mondo S."/>
            <person name="Pangilinan J."/>
            <person name="Riley R."/>
            <person name="LaButti K."/>
            <person name="Andreopoulos B."/>
            <person name="Lipzen A."/>
            <person name="Chen C."/>
            <person name="Yan M."/>
            <person name="Daum C."/>
            <person name="Ng V."/>
            <person name="Clum A."/>
            <person name="Steindorff A."/>
            <person name="Ohm R.A."/>
            <person name="Martin F."/>
            <person name="Silar P."/>
            <person name="Natvig D.O."/>
            <person name="Lalanne C."/>
            <person name="Gautier V."/>
            <person name="Ament-Velasquez S.L."/>
            <person name="Kruys A."/>
            <person name="Hutchinson M.I."/>
            <person name="Powell A.J."/>
            <person name="Barry K."/>
            <person name="Miller A.N."/>
            <person name="Grigoriev I.V."/>
            <person name="Debuchy R."/>
            <person name="Gladieux P."/>
            <person name="Hiltunen Thoren M."/>
            <person name="Johannesson H."/>
        </authorList>
    </citation>
    <scope>NUCLEOTIDE SEQUENCE</scope>
    <source>
        <strain evidence="1">SMH4131-1</strain>
    </source>
</reference>